<evidence type="ECO:0000313" key="3">
    <source>
        <dbReference type="Proteomes" id="UP000631114"/>
    </source>
</evidence>
<accession>A0A835HFA2</accession>
<feature type="transmembrane region" description="Helical" evidence="1">
    <location>
        <begin position="269"/>
        <end position="291"/>
    </location>
</feature>
<reference evidence="2 3" key="1">
    <citation type="submission" date="2020-10" db="EMBL/GenBank/DDBJ databases">
        <title>The Coptis chinensis genome and diversification of protoberbering-type alkaloids.</title>
        <authorList>
            <person name="Wang B."/>
            <person name="Shu S."/>
            <person name="Song C."/>
            <person name="Liu Y."/>
        </authorList>
    </citation>
    <scope>NUCLEOTIDE SEQUENCE [LARGE SCALE GENOMIC DNA]</scope>
    <source>
        <strain evidence="2">HL-2020</strain>
        <tissue evidence="2">Leaf</tissue>
    </source>
</reference>
<keyword evidence="1" id="KW-0812">Transmembrane</keyword>
<dbReference type="Proteomes" id="UP000631114">
    <property type="component" value="Unassembled WGS sequence"/>
</dbReference>
<evidence type="ECO:0000313" key="2">
    <source>
        <dbReference type="EMBL" id="KAF9599510.1"/>
    </source>
</evidence>
<dbReference type="AlphaFoldDB" id="A0A835HFA2"/>
<comment type="caution">
    <text evidence="2">The sequence shown here is derived from an EMBL/GenBank/DDBJ whole genome shotgun (WGS) entry which is preliminary data.</text>
</comment>
<dbReference type="PANTHER" id="PTHR36396:SF1">
    <property type="entry name" value="MALTASE-GLUCOAMYLASE, INTESTINAL PROTEIN"/>
    <property type="match status" value="1"/>
</dbReference>
<keyword evidence="1" id="KW-1133">Transmembrane helix</keyword>
<dbReference type="PANTHER" id="PTHR36396">
    <property type="entry name" value="MALTASE-GLUCOAMYLASE, INTESTINAL PROTEIN"/>
    <property type="match status" value="1"/>
</dbReference>
<organism evidence="2 3">
    <name type="scientific">Coptis chinensis</name>
    <dbReference type="NCBI Taxonomy" id="261450"/>
    <lineage>
        <taxon>Eukaryota</taxon>
        <taxon>Viridiplantae</taxon>
        <taxon>Streptophyta</taxon>
        <taxon>Embryophyta</taxon>
        <taxon>Tracheophyta</taxon>
        <taxon>Spermatophyta</taxon>
        <taxon>Magnoliopsida</taxon>
        <taxon>Ranunculales</taxon>
        <taxon>Ranunculaceae</taxon>
        <taxon>Coptidoideae</taxon>
        <taxon>Coptis</taxon>
    </lineage>
</organism>
<gene>
    <name evidence="2" type="ORF">IFM89_038730</name>
</gene>
<name>A0A835HFA2_9MAGN</name>
<keyword evidence="3" id="KW-1185">Reference proteome</keyword>
<evidence type="ECO:0000256" key="1">
    <source>
        <dbReference type="SAM" id="Phobius"/>
    </source>
</evidence>
<protein>
    <submittedName>
        <fullName evidence="2">Uncharacterized protein</fullName>
    </submittedName>
</protein>
<dbReference type="OrthoDB" id="1932454at2759"/>
<sequence length="305" mass="33497">MADQEFANVSSLVQIPQCSSPQKLAPGVPLASYIEAVKQGEEPIIFGPSSRLVSYGDGWKLQTATNGGRGKQSNLEVAHQEFPNVIEQATDNVEFAGEVQFQPEVPQQEVETPIVSEAVSNIESLSEKIDMTDVFATDTVFNSRDELLKWTRELGKSVGTVIVIKKSDLGSVAEAGFALRLINRKLDSGIPLASYIEAVKEGEEPISFGPNAVLVDYGYGWKLQTVIDEGFVKEKGERTTNEQTPDVVQKTDNLQRSTSELKPHISFPYIGRIVLALTFIILLGVMFTLALENLPRLFLFVTSSM</sequence>
<proteinExistence type="predicted"/>
<dbReference type="EMBL" id="JADFTS010000007">
    <property type="protein sequence ID" value="KAF9599510.1"/>
    <property type="molecule type" value="Genomic_DNA"/>
</dbReference>
<keyword evidence="1" id="KW-0472">Membrane</keyword>